<dbReference type="GO" id="GO:0004714">
    <property type="term" value="F:transmembrane receptor protein tyrosine kinase activity"/>
    <property type="evidence" value="ECO:0007669"/>
    <property type="project" value="TreeGrafter"/>
</dbReference>
<dbReference type="PROSITE" id="PS50011">
    <property type="entry name" value="PROTEIN_KINASE_DOM"/>
    <property type="match status" value="1"/>
</dbReference>
<accession>A0A2G8JXW5</accession>
<name>A0A2G8JXW5_STIJA</name>
<evidence type="ECO:0000313" key="2">
    <source>
        <dbReference type="EMBL" id="PIK40580.1"/>
    </source>
</evidence>
<dbReference type="OrthoDB" id="2431000at2759"/>
<keyword evidence="3" id="KW-1185">Reference proteome</keyword>
<comment type="caution">
    <text evidence="2">The sequence shown here is derived from an EMBL/GenBank/DDBJ whole genome shotgun (WGS) entry which is preliminary data.</text>
</comment>
<dbReference type="InterPro" id="IPR050122">
    <property type="entry name" value="RTK"/>
</dbReference>
<dbReference type="STRING" id="307972.A0A2G8JXW5"/>
<dbReference type="InterPro" id="IPR000719">
    <property type="entry name" value="Prot_kinase_dom"/>
</dbReference>
<sequence length="269" mass="31381">MKDGYNFVTMAKCIRRLEKHPNIVEFLGCSIDEVPYFVYQENMDNGTLRDFLLKKYQQQRHSMLEYPSGTAFPRELQQPTVFGNDVDKAMHFLHKNERDPPLAWLPPETIFLGQYNLSADIWSYGVFLWELFSFGEVPYHSRDKREIEDAVRNMECLSRPPFCPGAIFGIMLTTWKRDREDRPQMSEITQHLEKTCMTFQKLSVGVGEIDKTESGIQKQAVTRPGSKTYIYPLQTRTLTYFEGMDILCDKCISINHNGTTNNAFKIRFK</sequence>
<feature type="domain" description="Protein kinase" evidence="1">
    <location>
        <begin position="1"/>
        <end position="194"/>
    </location>
</feature>
<reference evidence="2 3" key="1">
    <citation type="journal article" date="2017" name="PLoS Biol.">
        <title>The sea cucumber genome provides insights into morphological evolution and visceral regeneration.</title>
        <authorList>
            <person name="Zhang X."/>
            <person name="Sun L."/>
            <person name="Yuan J."/>
            <person name="Sun Y."/>
            <person name="Gao Y."/>
            <person name="Zhang L."/>
            <person name="Li S."/>
            <person name="Dai H."/>
            <person name="Hamel J.F."/>
            <person name="Liu C."/>
            <person name="Yu Y."/>
            <person name="Liu S."/>
            <person name="Lin W."/>
            <person name="Guo K."/>
            <person name="Jin S."/>
            <person name="Xu P."/>
            <person name="Storey K.B."/>
            <person name="Huan P."/>
            <person name="Zhang T."/>
            <person name="Zhou Y."/>
            <person name="Zhang J."/>
            <person name="Lin C."/>
            <person name="Li X."/>
            <person name="Xing L."/>
            <person name="Huo D."/>
            <person name="Sun M."/>
            <person name="Wang L."/>
            <person name="Mercier A."/>
            <person name="Li F."/>
            <person name="Yang H."/>
            <person name="Xiang J."/>
        </authorList>
    </citation>
    <scope>NUCLEOTIDE SEQUENCE [LARGE SCALE GENOMIC DNA]</scope>
    <source>
        <strain evidence="2">Shaxun</strain>
        <tissue evidence="2">Muscle</tissue>
    </source>
</reference>
<dbReference type="GO" id="GO:0005886">
    <property type="term" value="C:plasma membrane"/>
    <property type="evidence" value="ECO:0007669"/>
    <property type="project" value="TreeGrafter"/>
</dbReference>
<dbReference type="AlphaFoldDB" id="A0A2G8JXW5"/>
<dbReference type="GO" id="GO:0043235">
    <property type="term" value="C:receptor complex"/>
    <property type="evidence" value="ECO:0007669"/>
    <property type="project" value="TreeGrafter"/>
</dbReference>
<dbReference type="Gene3D" id="1.10.510.10">
    <property type="entry name" value="Transferase(Phosphotransferase) domain 1"/>
    <property type="match status" value="2"/>
</dbReference>
<dbReference type="GO" id="GO:0007169">
    <property type="term" value="P:cell surface receptor protein tyrosine kinase signaling pathway"/>
    <property type="evidence" value="ECO:0007669"/>
    <property type="project" value="TreeGrafter"/>
</dbReference>
<dbReference type="PANTHER" id="PTHR24416:SF614">
    <property type="entry name" value="PROTEIN KINASE DOMAIN-CONTAINING PROTEIN"/>
    <property type="match status" value="1"/>
</dbReference>
<evidence type="ECO:0000313" key="3">
    <source>
        <dbReference type="Proteomes" id="UP000230750"/>
    </source>
</evidence>
<dbReference type="Proteomes" id="UP000230750">
    <property type="component" value="Unassembled WGS sequence"/>
</dbReference>
<protein>
    <submittedName>
        <fullName evidence="2">TKL protein kinase</fullName>
    </submittedName>
</protein>
<dbReference type="SUPFAM" id="SSF56112">
    <property type="entry name" value="Protein kinase-like (PK-like)"/>
    <property type="match status" value="1"/>
</dbReference>
<gene>
    <name evidence="2" type="ORF">BSL78_22565</name>
</gene>
<dbReference type="InterPro" id="IPR001245">
    <property type="entry name" value="Ser-Thr/Tyr_kinase_cat_dom"/>
</dbReference>
<dbReference type="EMBL" id="MRZV01001106">
    <property type="protein sequence ID" value="PIK40580.1"/>
    <property type="molecule type" value="Genomic_DNA"/>
</dbReference>
<organism evidence="2 3">
    <name type="scientific">Stichopus japonicus</name>
    <name type="common">Sea cucumber</name>
    <dbReference type="NCBI Taxonomy" id="307972"/>
    <lineage>
        <taxon>Eukaryota</taxon>
        <taxon>Metazoa</taxon>
        <taxon>Echinodermata</taxon>
        <taxon>Eleutherozoa</taxon>
        <taxon>Echinozoa</taxon>
        <taxon>Holothuroidea</taxon>
        <taxon>Aspidochirotacea</taxon>
        <taxon>Aspidochirotida</taxon>
        <taxon>Stichopodidae</taxon>
        <taxon>Apostichopus</taxon>
    </lineage>
</organism>
<dbReference type="Pfam" id="PF07714">
    <property type="entry name" value="PK_Tyr_Ser-Thr"/>
    <property type="match status" value="1"/>
</dbReference>
<dbReference type="GO" id="GO:0005524">
    <property type="term" value="F:ATP binding"/>
    <property type="evidence" value="ECO:0007669"/>
    <property type="project" value="InterPro"/>
</dbReference>
<keyword evidence="2" id="KW-0418">Kinase</keyword>
<dbReference type="InterPro" id="IPR011009">
    <property type="entry name" value="Kinase-like_dom_sf"/>
</dbReference>
<evidence type="ECO:0000259" key="1">
    <source>
        <dbReference type="PROSITE" id="PS50011"/>
    </source>
</evidence>
<dbReference type="PANTHER" id="PTHR24416">
    <property type="entry name" value="TYROSINE-PROTEIN KINASE RECEPTOR"/>
    <property type="match status" value="1"/>
</dbReference>
<keyword evidence="2" id="KW-0808">Transferase</keyword>
<proteinExistence type="predicted"/>